<organism evidence="1 2">
    <name type="scientific">Thalassiosira oceanica</name>
    <name type="common">Marine diatom</name>
    <dbReference type="NCBI Taxonomy" id="159749"/>
    <lineage>
        <taxon>Eukaryota</taxon>
        <taxon>Sar</taxon>
        <taxon>Stramenopiles</taxon>
        <taxon>Ochrophyta</taxon>
        <taxon>Bacillariophyta</taxon>
        <taxon>Coscinodiscophyceae</taxon>
        <taxon>Thalassiosirophycidae</taxon>
        <taxon>Thalassiosirales</taxon>
        <taxon>Thalassiosiraceae</taxon>
        <taxon>Thalassiosira</taxon>
    </lineage>
</organism>
<sequence length="280" mass="31104">MKTNVRDQGATSEDTFDNEMSVVQYRMLTEGAKTKKHLMLLRIHHQLAAGSGKSTVLADLGIEPLSSAFMWDFLEKNNLWRTCINFCMSNQFRQDNHHKILSGINTESLMPFTKARGKLVKASDGEGFTDKEAVDDLGVTVNRAGVFASRFGAGCLEGRMQQQYAPFAGIGKNGEILATLKRGSREVEVQCSLINTSLDKAAKESSIRNRGDQLTSVFVAVGNNIIDNNEVEHSAKFCRAEDFSIGRRDFKCVNNEKTQALRDKLKGCVDACVVEEPEWI</sequence>
<keyword evidence="2" id="KW-1185">Reference proteome</keyword>
<accession>K0STS8</accession>
<reference evidence="1 2" key="1">
    <citation type="journal article" date="2012" name="Genome Biol.">
        <title>Genome and low-iron response of an oceanic diatom adapted to chronic iron limitation.</title>
        <authorList>
            <person name="Lommer M."/>
            <person name="Specht M."/>
            <person name="Roy A.S."/>
            <person name="Kraemer L."/>
            <person name="Andreson R."/>
            <person name="Gutowska M.A."/>
            <person name="Wolf J."/>
            <person name="Bergner S.V."/>
            <person name="Schilhabel M.B."/>
            <person name="Klostermeier U.C."/>
            <person name="Beiko R.G."/>
            <person name="Rosenstiel P."/>
            <person name="Hippler M."/>
            <person name="Laroche J."/>
        </authorList>
    </citation>
    <scope>NUCLEOTIDE SEQUENCE [LARGE SCALE GENOMIC DNA]</scope>
    <source>
        <strain evidence="1 2">CCMP1005</strain>
    </source>
</reference>
<dbReference type="AlphaFoldDB" id="K0STS8"/>
<protein>
    <submittedName>
        <fullName evidence="1">Uncharacterized protein</fullName>
    </submittedName>
</protein>
<dbReference type="Proteomes" id="UP000266841">
    <property type="component" value="Unassembled WGS sequence"/>
</dbReference>
<name>K0STS8_THAOC</name>
<gene>
    <name evidence="1" type="ORF">THAOC_14840</name>
</gene>
<dbReference type="EMBL" id="AGNL01017268">
    <property type="protein sequence ID" value="EJK64426.1"/>
    <property type="molecule type" value="Genomic_DNA"/>
</dbReference>
<evidence type="ECO:0000313" key="2">
    <source>
        <dbReference type="Proteomes" id="UP000266841"/>
    </source>
</evidence>
<comment type="caution">
    <text evidence="1">The sequence shown here is derived from an EMBL/GenBank/DDBJ whole genome shotgun (WGS) entry which is preliminary data.</text>
</comment>
<evidence type="ECO:0000313" key="1">
    <source>
        <dbReference type="EMBL" id="EJK64426.1"/>
    </source>
</evidence>
<proteinExistence type="predicted"/>